<protein>
    <submittedName>
        <fullName evidence="2">Type IV pilus biogenesis protein PilM</fullName>
    </submittedName>
</protein>
<accession>A0ABM9D7S1</accession>
<dbReference type="PANTHER" id="PTHR32432:SF3">
    <property type="entry name" value="ETHANOLAMINE UTILIZATION PROTEIN EUTJ"/>
    <property type="match status" value="1"/>
</dbReference>
<dbReference type="Gene3D" id="3.30.420.40">
    <property type="match status" value="2"/>
</dbReference>
<dbReference type="RefSeq" id="WP_305731661.1">
    <property type="nucleotide sequence ID" value="NZ_OW150024.1"/>
</dbReference>
<proteinExistence type="predicted"/>
<dbReference type="PANTHER" id="PTHR32432">
    <property type="entry name" value="CELL DIVISION PROTEIN FTSA-RELATED"/>
    <property type="match status" value="1"/>
</dbReference>
<dbReference type="Pfam" id="PF11104">
    <property type="entry name" value="PilM_2"/>
    <property type="match status" value="1"/>
</dbReference>
<dbReference type="SMART" id="SM00842">
    <property type="entry name" value="FtsA"/>
    <property type="match status" value="1"/>
</dbReference>
<evidence type="ECO:0000313" key="2">
    <source>
        <dbReference type="EMBL" id="CAH2030786.1"/>
    </source>
</evidence>
<dbReference type="CDD" id="cd24049">
    <property type="entry name" value="ASKHA_NBD_PilM"/>
    <property type="match status" value="1"/>
</dbReference>
<evidence type="ECO:0000259" key="1">
    <source>
        <dbReference type="SMART" id="SM00842"/>
    </source>
</evidence>
<evidence type="ECO:0000313" key="3">
    <source>
        <dbReference type="Proteomes" id="UP001295463"/>
    </source>
</evidence>
<dbReference type="Gene3D" id="3.30.1490.300">
    <property type="match status" value="1"/>
</dbReference>
<name>A0ABM9D7S1_9BACT</name>
<organism evidence="2 3">
    <name type="scientific">Trichlorobacter ammonificans</name>
    <dbReference type="NCBI Taxonomy" id="2916410"/>
    <lineage>
        <taxon>Bacteria</taxon>
        <taxon>Pseudomonadati</taxon>
        <taxon>Thermodesulfobacteriota</taxon>
        <taxon>Desulfuromonadia</taxon>
        <taxon>Geobacterales</taxon>
        <taxon>Geobacteraceae</taxon>
        <taxon>Trichlorobacter</taxon>
    </lineage>
</organism>
<sequence length="352" mass="38628">MFGLFRRKKDLIGIDIGSSSVKLVQVVAEKDGYRLLNLGIVPLPHEAIVDNSLMDTAAVVTAVKDLVGSLGIATKDVACSISGNAVIIRKIVLPVMTTEELEEQINWEAEQYIPFDIKDVHVDFQILGPDPGDPAKMQVLLVASKKEIINDYVAIFSDAGLNLAVMDVDAFAVQNAFELNTAPSDEVRALVNVGAGIMNINVVRDGLTLFTRDVQMGGQQYTEEIQKQLGYNSDEAETRKMLAGELGDRHLTDVIERVNESVAQEVRRSIDFYNSTAVHEDRITALSISGGCSKIHGLKDAVQARLGMEVDLLNPFAHLRYDEKMFDPEYLKEIAPLMAVGVGLAMRRLGDK</sequence>
<feature type="domain" description="SHS2" evidence="1">
    <location>
        <begin position="11"/>
        <end position="177"/>
    </location>
</feature>
<reference evidence="2 3" key="1">
    <citation type="submission" date="2022-03" db="EMBL/GenBank/DDBJ databases">
        <authorList>
            <person name="Koch H."/>
        </authorList>
    </citation>
    <scope>NUCLEOTIDE SEQUENCE [LARGE SCALE GENOMIC DNA]</scope>
    <source>
        <strain evidence="2 3">G1</strain>
    </source>
</reference>
<dbReference type="EMBL" id="OW150024">
    <property type="protein sequence ID" value="CAH2030786.1"/>
    <property type="molecule type" value="Genomic_DNA"/>
</dbReference>
<dbReference type="PIRSF" id="PIRSF019169">
    <property type="entry name" value="PilM"/>
    <property type="match status" value="1"/>
</dbReference>
<dbReference type="NCBIfam" id="TIGR01175">
    <property type="entry name" value="pilM"/>
    <property type="match status" value="1"/>
</dbReference>
<keyword evidence="3" id="KW-1185">Reference proteome</keyword>
<dbReference type="InterPro" id="IPR003494">
    <property type="entry name" value="SHS2_FtsA"/>
</dbReference>
<dbReference type="Proteomes" id="UP001295463">
    <property type="component" value="Chromosome"/>
</dbReference>
<gene>
    <name evidence="2" type="ORF">GEAMG1_0972</name>
</gene>
<dbReference type="InterPro" id="IPR043129">
    <property type="entry name" value="ATPase_NBD"/>
</dbReference>
<dbReference type="SUPFAM" id="SSF53067">
    <property type="entry name" value="Actin-like ATPase domain"/>
    <property type="match status" value="2"/>
</dbReference>
<dbReference type="InterPro" id="IPR005883">
    <property type="entry name" value="PilM"/>
</dbReference>
<dbReference type="InterPro" id="IPR050696">
    <property type="entry name" value="FtsA/MreB"/>
</dbReference>